<feature type="compositionally biased region" description="Polar residues" evidence="1">
    <location>
        <begin position="55"/>
        <end position="74"/>
    </location>
</feature>
<name>A0A251XMD5_CLAMM</name>
<dbReference type="AlphaFoldDB" id="A0A251XMD5"/>
<evidence type="ECO:0000256" key="1">
    <source>
        <dbReference type="SAM" id="MobiDB-lite"/>
    </source>
</evidence>
<proteinExistence type="predicted"/>
<dbReference type="Proteomes" id="UP000195062">
    <property type="component" value="Unassembled WGS sequence"/>
</dbReference>
<organism evidence="2 3">
    <name type="scientific">Clavibacter michiganensis subsp. michiganensis</name>
    <dbReference type="NCBI Taxonomy" id="33013"/>
    <lineage>
        <taxon>Bacteria</taxon>
        <taxon>Bacillati</taxon>
        <taxon>Actinomycetota</taxon>
        <taxon>Actinomycetes</taxon>
        <taxon>Micrococcales</taxon>
        <taxon>Microbacteriaceae</taxon>
        <taxon>Clavibacter</taxon>
    </lineage>
</organism>
<reference evidence="2 3" key="1">
    <citation type="submission" date="2016-08" db="EMBL/GenBank/DDBJ databases">
        <title>Genome sequence of Clavibacter michiganensis subsp. michiganensis strain CASJ007.</title>
        <authorList>
            <person name="Thapa S.P."/>
            <person name="Coaker G."/>
        </authorList>
    </citation>
    <scope>NUCLEOTIDE SEQUENCE [LARGE SCALE GENOMIC DNA]</scope>
    <source>
        <strain evidence="2">CASJ007</strain>
    </source>
</reference>
<feature type="region of interest" description="Disordered" evidence="1">
    <location>
        <begin position="1"/>
        <end position="31"/>
    </location>
</feature>
<evidence type="ECO:0000313" key="2">
    <source>
        <dbReference type="EMBL" id="OUE04373.1"/>
    </source>
</evidence>
<evidence type="ECO:0000313" key="3">
    <source>
        <dbReference type="Proteomes" id="UP000195062"/>
    </source>
</evidence>
<protein>
    <submittedName>
        <fullName evidence="2">Uncharacterized protein</fullName>
    </submittedName>
</protein>
<dbReference type="EMBL" id="MDHH01000001">
    <property type="protein sequence ID" value="OUE04373.1"/>
    <property type="molecule type" value="Genomic_DNA"/>
</dbReference>
<accession>A0A251XMD5</accession>
<comment type="caution">
    <text evidence="2">The sequence shown here is derived from an EMBL/GenBank/DDBJ whole genome shotgun (WGS) entry which is preliminary data.</text>
</comment>
<sequence length="91" mass="9276">MLLPLGLPIDGNDREAGEARNSGSTSMRPAVPLTVAPVGSAATREQARVAWRPSGQPSRIATSVSTPPSITVPTAETDDGVPNRPCAKASG</sequence>
<gene>
    <name evidence="2" type="ORF">CMMCAS07_05460</name>
</gene>
<feature type="region of interest" description="Disordered" evidence="1">
    <location>
        <begin position="43"/>
        <end position="91"/>
    </location>
</feature>
<keyword evidence="3" id="KW-1185">Reference proteome</keyword>